<dbReference type="InterPro" id="IPR001202">
    <property type="entry name" value="WW_dom"/>
</dbReference>
<dbReference type="Pfam" id="PF00397">
    <property type="entry name" value="WW"/>
    <property type="match status" value="1"/>
</dbReference>
<evidence type="ECO:0000313" key="2">
    <source>
        <dbReference type="EMBL" id="KAL1544332.1"/>
    </source>
</evidence>
<gene>
    <name evidence="2" type="ORF">AAHA92_21200</name>
</gene>
<proteinExistence type="predicted"/>
<evidence type="ECO:0000313" key="3">
    <source>
        <dbReference type="Proteomes" id="UP001567538"/>
    </source>
</evidence>
<organism evidence="2 3">
    <name type="scientific">Salvia divinorum</name>
    <name type="common">Maria pastora</name>
    <name type="synonym">Diviner's sage</name>
    <dbReference type="NCBI Taxonomy" id="28513"/>
    <lineage>
        <taxon>Eukaryota</taxon>
        <taxon>Viridiplantae</taxon>
        <taxon>Streptophyta</taxon>
        <taxon>Embryophyta</taxon>
        <taxon>Tracheophyta</taxon>
        <taxon>Spermatophyta</taxon>
        <taxon>Magnoliopsida</taxon>
        <taxon>eudicotyledons</taxon>
        <taxon>Gunneridae</taxon>
        <taxon>Pentapetalae</taxon>
        <taxon>asterids</taxon>
        <taxon>lamiids</taxon>
        <taxon>Lamiales</taxon>
        <taxon>Lamiaceae</taxon>
        <taxon>Nepetoideae</taxon>
        <taxon>Mentheae</taxon>
        <taxon>Salviinae</taxon>
        <taxon>Salvia</taxon>
        <taxon>Salvia subgen. Calosphace</taxon>
    </lineage>
</organism>
<dbReference type="Gene3D" id="2.20.70.10">
    <property type="match status" value="2"/>
</dbReference>
<protein>
    <submittedName>
        <fullName evidence="2">Pre-mRNA-processing protein 40B</fullName>
    </submittedName>
</protein>
<reference evidence="2 3" key="1">
    <citation type="submission" date="2024-06" db="EMBL/GenBank/DDBJ databases">
        <title>A chromosome level genome sequence of Diviner's sage (Salvia divinorum).</title>
        <authorList>
            <person name="Ford S.A."/>
            <person name="Ro D.-K."/>
            <person name="Ness R.W."/>
            <person name="Phillips M.A."/>
        </authorList>
    </citation>
    <scope>NUCLEOTIDE SEQUENCE [LARGE SCALE GENOMIC DNA]</scope>
    <source>
        <strain evidence="2">SAF-2024a</strain>
        <tissue evidence="2">Leaf</tissue>
    </source>
</reference>
<evidence type="ECO:0000259" key="1">
    <source>
        <dbReference type="PROSITE" id="PS50020"/>
    </source>
</evidence>
<dbReference type="PROSITE" id="PS50020">
    <property type="entry name" value="WW_DOMAIN_2"/>
    <property type="match status" value="1"/>
</dbReference>
<comment type="caution">
    <text evidence="2">The sequence shown here is derived from an EMBL/GenBank/DDBJ whole genome shotgun (WGS) entry which is preliminary data.</text>
</comment>
<dbReference type="PANTHER" id="PTHR11864">
    <property type="entry name" value="PRE-MRNA-PROCESSING PROTEIN PRP40"/>
    <property type="match status" value="1"/>
</dbReference>
<dbReference type="PANTHER" id="PTHR11864:SF0">
    <property type="entry name" value="PRP40 PRE-MRNA PROCESSING FACTOR 40 HOMOLOG A (YEAST)"/>
    <property type="match status" value="1"/>
</dbReference>
<dbReference type="InterPro" id="IPR039726">
    <property type="entry name" value="Prp40-like"/>
</dbReference>
<sequence>MLLLQILLHPCQCKYFYNKRTRVSSWEKPLELMTPNERADASTDWREFTSPEGRRFYFNKVTKQSKWRIPEEVSCFCTIKHTRGTNIASDDTPLHAPQEIASVVVSDTPAPTATPTAMEMPDKSPQEAVFLPYKLLVGLQRRRRMLSKLFWSLLMLGLLEIESKLSVSLWAEEKMF</sequence>
<dbReference type="CDD" id="cd00201">
    <property type="entry name" value="WW"/>
    <property type="match status" value="2"/>
</dbReference>
<dbReference type="EMBL" id="JBEAFC010000008">
    <property type="protein sequence ID" value="KAL1544332.1"/>
    <property type="molecule type" value="Genomic_DNA"/>
</dbReference>
<name>A0ABD1GJN7_SALDI</name>
<keyword evidence="3" id="KW-1185">Reference proteome</keyword>
<feature type="domain" description="WW" evidence="1">
    <location>
        <begin position="39"/>
        <end position="72"/>
    </location>
</feature>
<dbReference type="AlphaFoldDB" id="A0ABD1GJN7"/>
<dbReference type="SUPFAM" id="SSF51045">
    <property type="entry name" value="WW domain"/>
    <property type="match status" value="2"/>
</dbReference>
<dbReference type="InterPro" id="IPR036020">
    <property type="entry name" value="WW_dom_sf"/>
</dbReference>
<dbReference type="SMART" id="SM00456">
    <property type="entry name" value="WW"/>
    <property type="match status" value="2"/>
</dbReference>
<accession>A0ABD1GJN7</accession>
<dbReference type="Proteomes" id="UP001567538">
    <property type="component" value="Unassembled WGS sequence"/>
</dbReference>